<protein>
    <submittedName>
        <fullName evidence="2">Uncharacterized protein</fullName>
    </submittedName>
</protein>
<evidence type="ECO:0000313" key="2">
    <source>
        <dbReference type="EMBL" id="CAE0249175.1"/>
    </source>
</evidence>
<sequence>MCQHTGTVAPTDPLLQLRKTTKEGNRKRREHRRTDRETKGGHEKKHEKRKEKEQVTERVERSLRPNSASAPVVPSRRRDPPFLVTPRALFSKAKKKRRSNFPEHENAEETTRFEKKRKKEEQGGEGREGRAERAGGDAFPTRKQRRRENNMTDTTKGPLNERKTADGTIRVLSVAPSHGLGMDQNTGDTPPRRAQRPRNGCSPCDPSQPQEILYRNGGDGDIYLGTIREEKAGIVGNSRKQSEKPSVPLVDLKCLVGQFCEQCLLFCSCALTTPPEEEDGTSLFAVSQKAFLAHRVLFVGSRRRTVGDTTFSALLFFLPFVAVHEHVLSASPPPLLSSPFSQGPRPFSRNEEDLLEHRPPPSSVVLPIPELQEHTPSSSLASPPFPSSQFLKGPKGEGDGHPWVPPSSFPRPPDPAPPSIRETPGDVVSQRAVTLITQELLPLYGGCFLSEEDGTQWLRSPPCSTSRLVSPAIGGRGVVFPPPFFFFRGFRRFSHGPYAQTRRRGVYLGIDLSS</sequence>
<feature type="region of interest" description="Disordered" evidence="1">
    <location>
        <begin position="333"/>
        <end position="426"/>
    </location>
</feature>
<feature type="compositionally biased region" description="Basic and acidic residues" evidence="1">
    <location>
        <begin position="32"/>
        <end position="41"/>
    </location>
</feature>
<name>A0A7S3D8A1_9EUKA</name>
<feature type="region of interest" description="Disordered" evidence="1">
    <location>
        <begin position="1"/>
        <end position="215"/>
    </location>
</feature>
<proteinExistence type="predicted"/>
<feature type="compositionally biased region" description="Basic and acidic residues" evidence="1">
    <location>
        <begin position="348"/>
        <end position="359"/>
    </location>
</feature>
<feature type="compositionally biased region" description="Basic and acidic residues" evidence="1">
    <location>
        <begin position="100"/>
        <end position="135"/>
    </location>
</feature>
<evidence type="ECO:0000256" key="1">
    <source>
        <dbReference type="SAM" id="MobiDB-lite"/>
    </source>
</evidence>
<reference evidence="2" key="1">
    <citation type="submission" date="2021-01" db="EMBL/GenBank/DDBJ databases">
        <authorList>
            <person name="Corre E."/>
            <person name="Pelletier E."/>
            <person name="Niang G."/>
            <person name="Scheremetjew M."/>
            <person name="Finn R."/>
            <person name="Kale V."/>
            <person name="Holt S."/>
            <person name="Cochrane G."/>
            <person name="Meng A."/>
            <person name="Brown T."/>
            <person name="Cohen L."/>
        </authorList>
    </citation>
    <scope>NUCLEOTIDE SEQUENCE</scope>
    <source>
        <strain evidence="2">NIES-2562</strain>
    </source>
</reference>
<dbReference type="AlphaFoldDB" id="A0A7S3D8A1"/>
<feature type="compositionally biased region" description="Basic and acidic residues" evidence="1">
    <location>
        <begin position="50"/>
        <end position="63"/>
    </location>
</feature>
<organism evidence="2">
    <name type="scientific">Palpitomonas bilix</name>
    <dbReference type="NCBI Taxonomy" id="652834"/>
    <lineage>
        <taxon>Eukaryota</taxon>
        <taxon>Eukaryota incertae sedis</taxon>
    </lineage>
</organism>
<gene>
    <name evidence="2" type="ORF">PBIL07802_LOCUS11374</name>
</gene>
<feature type="compositionally biased region" description="Pro residues" evidence="1">
    <location>
        <begin position="403"/>
        <end position="418"/>
    </location>
</feature>
<accession>A0A7S3D8A1</accession>
<dbReference type="EMBL" id="HBIB01017577">
    <property type="protein sequence ID" value="CAE0249175.1"/>
    <property type="molecule type" value="Transcribed_RNA"/>
</dbReference>